<dbReference type="SUPFAM" id="SSF56801">
    <property type="entry name" value="Acetyl-CoA synthetase-like"/>
    <property type="match status" value="1"/>
</dbReference>
<dbReference type="GO" id="GO:0031956">
    <property type="term" value="F:medium-chain fatty acid-CoA ligase activity"/>
    <property type="evidence" value="ECO:0007669"/>
    <property type="project" value="TreeGrafter"/>
</dbReference>
<evidence type="ECO:0000313" key="3">
    <source>
        <dbReference type="Proteomes" id="UP000295390"/>
    </source>
</evidence>
<dbReference type="GO" id="GO:0006631">
    <property type="term" value="P:fatty acid metabolic process"/>
    <property type="evidence" value="ECO:0007669"/>
    <property type="project" value="TreeGrafter"/>
</dbReference>
<name>A0A4R6TIL3_9FLAO</name>
<dbReference type="InterPro" id="IPR000873">
    <property type="entry name" value="AMP-dep_synth/lig_dom"/>
</dbReference>
<dbReference type="OrthoDB" id="8870348at2"/>
<keyword evidence="2" id="KW-0436">Ligase</keyword>
<protein>
    <submittedName>
        <fullName evidence="2">O-succinylbenzoic acid--CoA ligase</fullName>
    </submittedName>
</protein>
<dbReference type="AlphaFoldDB" id="A0A4R6TIL3"/>
<keyword evidence="3" id="KW-1185">Reference proteome</keyword>
<organism evidence="2 3">
    <name type="scientific">Tenacibaculum caenipelagi</name>
    <dbReference type="NCBI Taxonomy" id="1325435"/>
    <lineage>
        <taxon>Bacteria</taxon>
        <taxon>Pseudomonadati</taxon>
        <taxon>Bacteroidota</taxon>
        <taxon>Flavobacteriia</taxon>
        <taxon>Flavobacteriales</taxon>
        <taxon>Flavobacteriaceae</taxon>
        <taxon>Tenacibaculum</taxon>
    </lineage>
</organism>
<dbReference type="InterPro" id="IPR045851">
    <property type="entry name" value="AMP-bd_C_sf"/>
</dbReference>
<gene>
    <name evidence="2" type="ORF">DFQ07_1542</name>
</gene>
<comment type="caution">
    <text evidence="2">The sequence shown here is derived from an EMBL/GenBank/DDBJ whole genome shotgun (WGS) entry which is preliminary data.</text>
</comment>
<sequence length="376" mass="42161">MKNLTFHKNFQLNGVSFTSEEELLSFSKTTSSSVFSFLSDWFNADDFVVVQTSGSTGKPKPIPLKKKHMVNSAKATGAFFDLKENTKALLCLSTDYIAGKMMLVRALTLGWRLDIVEAVSNPLEGTDKEVYDFSAMVPLQLQNSLEDLHKVKKLIVGGGVVSNDLIDEIQNLPTQVFATYGMTETITHIAVKKLNNYTSLRGGMMKESVDKEITSQMKFVRNDECYKALPNIQLSQDSRNCLVIDAPKVSTERIVTNDVVHLVSETEFEWLGRYDNVINSGGVKLHPEKIEEKLSKIITNRFFVIGIPDKGLGEKLVLIVEGVTSSAVEKSLKTEVKSLKKLSKYEIPKEIYFVDKFIETETKKIQRKKTLDLVGL</sequence>
<dbReference type="Gene3D" id="3.40.50.12780">
    <property type="entry name" value="N-terminal domain of ligase-like"/>
    <property type="match status" value="1"/>
</dbReference>
<dbReference type="Pfam" id="PF00501">
    <property type="entry name" value="AMP-binding"/>
    <property type="match status" value="1"/>
</dbReference>
<dbReference type="PANTHER" id="PTHR43201:SF32">
    <property type="entry name" value="2-SUCCINYLBENZOATE--COA LIGASE, CHLOROPLASTIC_PEROXISOMAL"/>
    <property type="match status" value="1"/>
</dbReference>
<proteinExistence type="predicted"/>
<dbReference type="Gene3D" id="3.30.300.30">
    <property type="match status" value="1"/>
</dbReference>
<dbReference type="PANTHER" id="PTHR43201">
    <property type="entry name" value="ACYL-COA SYNTHETASE"/>
    <property type="match status" value="1"/>
</dbReference>
<accession>A0A4R6TIL3</accession>
<dbReference type="Proteomes" id="UP000295390">
    <property type="component" value="Unassembled WGS sequence"/>
</dbReference>
<dbReference type="InterPro" id="IPR042099">
    <property type="entry name" value="ANL_N_sf"/>
</dbReference>
<dbReference type="EMBL" id="SNYH01000003">
    <property type="protein sequence ID" value="TDQ27691.1"/>
    <property type="molecule type" value="Genomic_DNA"/>
</dbReference>
<feature type="domain" description="AMP-dependent synthetase/ligase" evidence="1">
    <location>
        <begin position="39"/>
        <end position="193"/>
    </location>
</feature>
<reference evidence="2 3" key="1">
    <citation type="submission" date="2019-03" db="EMBL/GenBank/DDBJ databases">
        <title>Genomic Encyclopedia of Type Strains, Phase III (KMG-III): the genomes of soil and plant-associated and newly described type strains.</title>
        <authorList>
            <person name="Whitman W."/>
        </authorList>
    </citation>
    <scope>NUCLEOTIDE SEQUENCE [LARGE SCALE GENOMIC DNA]</scope>
    <source>
        <strain evidence="2 3">CECT 8283</strain>
    </source>
</reference>
<dbReference type="RefSeq" id="WP_133535671.1">
    <property type="nucleotide sequence ID" value="NZ_SNYH01000003.1"/>
</dbReference>
<evidence type="ECO:0000313" key="2">
    <source>
        <dbReference type="EMBL" id="TDQ27691.1"/>
    </source>
</evidence>
<evidence type="ECO:0000259" key="1">
    <source>
        <dbReference type="Pfam" id="PF00501"/>
    </source>
</evidence>